<proteinExistence type="predicted"/>
<evidence type="ECO:0000313" key="1">
    <source>
        <dbReference type="EMBL" id="KRX15763.1"/>
    </source>
</evidence>
<name>A0A0V0RMN8_9BILA</name>
<reference evidence="1 2" key="1">
    <citation type="submission" date="2015-01" db="EMBL/GenBank/DDBJ databases">
        <title>Evolution of Trichinella species and genotypes.</title>
        <authorList>
            <person name="Korhonen P.K."/>
            <person name="Edoardo P."/>
            <person name="Giuseppe L.R."/>
            <person name="Gasser R.B."/>
        </authorList>
    </citation>
    <scope>NUCLEOTIDE SEQUENCE [LARGE SCALE GENOMIC DNA]</scope>
    <source>
        <strain evidence="1">ISS37</strain>
    </source>
</reference>
<accession>A0A0V0RMN8</accession>
<comment type="caution">
    <text evidence="1">The sequence shown here is derived from an EMBL/GenBank/DDBJ whole genome shotgun (WGS) entry which is preliminary data.</text>
</comment>
<keyword evidence="2" id="KW-1185">Reference proteome</keyword>
<sequence>MDTAHLVGQGGEGGRERKKTGMRICDMDIKEFLDLIFHGFRGDFRDGRSDHLTQKRQLLPDLNGTKRVQQIPEGKSITGVDFLQSVKISRERKGTL</sequence>
<organism evidence="1 2">
    <name type="scientific">Trichinella nelsoni</name>
    <dbReference type="NCBI Taxonomy" id="6336"/>
    <lineage>
        <taxon>Eukaryota</taxon>
        <taxon>Metazoa</taxon>
        <taxon>Ecdysozoa</taxon>
        <taxon>Nematoda</taxon>
        <taxon>Enoplea</taxon>
        <taxon>Dorylaimia</taxon>
        <taxon>Trichinellida</taxon>
        <taxon>Trichinellidae</taxon>
        <taxon>Trichinella</taxon>
    </lineage>
</organism>
<evidence type="ECO:0000313" key="2">
    <source>
        <dbReference type="Proteomes" id="UP000054630"/>
    </source>
</evidence>
<gene>
    <name evidence="1" type="ORF">T07_8745</name>
</gene>
<dbReference type="EMBL" id="JYDL01000123">
    <property type="protein sequence ID" value="KRX15763.1"/>
    <property type="molecule type" value="Genomic_DNA"/>
</dbReference>
<dbReference type="OrthoDB" id="10578728at2759"/>
<dbReference type="AlphaFoldDB" id="A0A0V0RMN8"/>
<protein>
    <submittedName>
        <fullName evidence="1">Uncharacterized protein</fullName>
    </submittedName>
</protein>
<dbReference type="Proteomes" id="UP000054630">
    <property type="component" value="Unassembled WGS sequence"/>
</dbReference>